<evidence type="ECO:0000256" key="1">
    <source>
        <dbReference type="SAM" id="MobiDB-lite"/>
    </source>
</evidence>
<dbReference type="EMBL" id="FNKK01000002">
    <property type="protein sequence ID" value="SDR12039.1"/>
    <property type="molecule type" value="Genomic_DNA"/>
</dbReference>
<name>A0A1H1GG00_9ACTN</name>
<keyword evidence="4" id="KW-1185">Reference proteome</keyword>
<sequence>MSTIDTLLMIILVIFLIFLILGGVGLYFAIKLGRAATRKAREASSKIAAHVNAMGTGEAAEVERMRVGLRREVSLTRQALDQATARGWSVGELPALVREVAEHAEALDAQLGMYARQSRATGATDHVTLERLRDHHAKLTSSCARIRADLLGDQVSQSSHGIEELRARTEIELEARRAAPDPLDEIDSLYRRPLDRNRPPEDPA</sequence>
<feature type="compositionally biased region" description="Basic and acidic residues" evidence="1">
    <location>
        <begin position="188"/>
        <end position="204"/>
    </location>
</feature>
<dbReference type="AlphaFoldDB" id="A0A1H1GG00"/>
<feature type="region of interest" description="Disordered" evidence="1">
    <location>
        <begin position="176"/>
        <end position="204"/>
    </location>
</feature>
<evidence type="ECO:0008006" key="5">
    <source>
        <dbReference type="Google" id="ProtNLM"/>
    </source>
</evidence>
<dbReference type="RefSeq" id="WP_093260258.1">
    <property type="nucleotide sequence ID" value="NZ_FNKK01000002.1"/>
</dbReference>
<keyword evidence="2" id="KW-1133">Transmembrane helix</keyword>
<proteinExistence type="predicted"/>
<keyword evidence="2" id="KW-0812">Transmembrane</keyword>
<feature type="transmembrane region" description="Helical" evidence="2">
    <location>
        <begin position="6"/>
        <end position="30"/>
    </location>
</feature>
<evidence type="ECO:0000313" key="3">
    <source>
        <dbReference type="EMBL" id="SDR12039.1"/>
    </source>
</evidence>
<dbReference type="Proteomes" id="UP000217103">
    <property type="component" value="Unassembled WGS sequence"/>
</dbReference>
<evidence type="ECO:0000313" key="4">
    <source>
        <dbReference type="Proteomes" id="UP000217103"/>
    </source>
</evidence>
<dbReference type="OrthoDB" id="3533653at2"/>
<accession>A0A1H1GG00</accession>
<protein>
    <recommendedName>
        <fullName evidence="5">Secreted protein</fullName>
    </recommendedName>
</protein>
<evidence type="ECO:0000256" key="2">
    <source>
        <dbReference type="SAM" id="Phobius"/>
    </source>
</evidence>
<keyword evidence="2" id="KW-0472">Membrane</keyword>
<gene>
    <name evidence="3" type="ORF">SAMN04489764_3564</name>
</gene>
<organism evidence="3 4">
    <name type="scientific">Thermostaphylospora chromogena</name>
    <dbReference type="NCBI Taxonomy" id="35622"/>
    <lineage>
        <taxon>Bacteria</taxon>
        <taxon>Bacillati</taxon>
        <taxon>Actinomycetota</taxon>
        <taxon>Actinomycetes</taxon>
        <taxon>Streptosporangiales</taxon>
        <taxon>Thermomonosporaceae</taxon>
        <taxon>Thermostaphylospora</taxon>
    </lineage>
</organism>
<reference evidence="3 4" key="1">
    <citation type="submission" date="2016-10" db="EMBL/GenBank/DDBJ databases">
        <authorList>
            <person name="de Groot N.N."/>
        </authorList>
    </citation>
    <scope>NUCLEOTIDE SEQUENCE [LARGE SCALE GENOMIC DNA]</scope>
    <source>
        <strain evidence="3 4">DSM 43794</strain>
    </source>
</reference>